<dbReference type="Proteomes" id="UP001383192">
    <property type="component" value="Unassembled WGS sequence"/>
</dbReference>
<name>A0AAW0DLN4_9AGAR</name>
<sequence length="415" mass="46954">MVTHNRYAQADAAAQNLGPPHPIVSPRRTTSNIAHANRISAANSAAQQPSRTKRIRVHLPNIDQYTQIHRRKTGFEGRLSRAERRSPIFKEREAPDAYRRHLLRAMLHIQRFSVPMTWDRLKQEANPRETKQLRELIIKENMEGDSYPIQAQSAIWEIEGRPAMVYLSSRQDTKVCVETLPLERQHDKHRLLSSVIEAKNKGIRFYHDGFKNSLIERYYESVQTLCTFNGPKPDHTSRRHGVQAAAGTEYHHFRISTNVPWTSDPKAVKPGLVYSNDGGKTAIEPAGVLHLVEGWEQRGHHNQGLYLSSALSGSGQAIGATANFYETNNCLERCVEAAMEVFFPEQHHITSKARDAARVVSQRPGGCYIGRAVVYKLQLFLHCDNGDYQVSASFPAGRFNGGFMIIPQFKAKLNQ</sequence>
<evidence type="ECO:0000313" key="2">
    <source>
        <dbReference type="EMBL" id="KAK7051512.1"/>
    </source>
</evidence>
<comment type="caution">
    <text evidence="2">The sequence shown here is derived from an EMBL/GenBank/DDBJ whole genome shotgun (WGS) entry which is preliminary data.</text>
</comment>
<feature type="region of interest" description="Disordered" evidence="1">
    <location>
        <begin position="1"/>
        <end position="28"/>
    </location>
</feature>
<protein>
    <submittedName>
        <fullName evidence="2">Uncharacterized protein</fullName>
    </submittedName>
</protein>
<organism evidence="2 3">
    <name type="scientific">Paramarasmius palmivorus</name>
    <dbReference type="NCBI Taxonomy" id="297713"/>
    <lineage>
        <taxon>Eukaryota</taxon>
        <taxon>Fungi</taxon>
        <taxon>Dikarya</taxon>
        <taxon>Basidiomycota</taxon>
        <taxon>Agaricomycotina</taxon>
        <taxon>Agaricomycetes</taxon>
        <taxon>Agaricomycetidae</taxon>
        <taxon>Agaricales</taxon>
        <taxon>Marasmiineae</taxon>
        <taxon>Marasmiaceae</taxon>
        <taxon>Paramarasmius</taxon>
    </lineage>
</organism>
<gene>
    <name evidence="2" type="ORF">VNI00_004486</name>
</gene>
<reference evidence="2 3" key="1">
    <citation type="submission" date="2024-01" db="EMBL/GenBank/DDBJ databases">
        <title>A draft genome for a cacao thread blight-causing isolate of Paramarasmius palmivorus.</title>
        <authorList>
            <person name="Baruah I.K."/>
            <person name="Bukari Y."/>
            <person name="Amoako-Attah I."/>
            <person name="Meinhardt L.W."/>
            <person name="Bailey B.A."/>
            <person name="Cohen S.P."/>
        </authorList>
    </citation>
    <scope>NUCLEOTIDE SEQUENCE [LARGE SCALE GENOMIC DNA]</scope>
    <source>
        <strain evidence="2 3">GH-12</strain>
    </source>
</reference>
<accession>A0AAW0DLN4</accession>
<dbReference type="EMBL" id="JAYKXP010000012">
    <property type="protein sequence ID" value="KAK7051512.1"/>
    <property type="molecule type" value="Genomic_DNA"/>
</dbReference>
<evidence type="ECO:0000256" key="1">
    <source>
        <dbReference type="SAM" id="MobiDB-lite"/>
    </source>
</evidence>
<dbReference type="AlphaFoldDB" id="A0AAW0DLN4"/>
<keyword evidence="3" id="KW-1185">Reference proteome</keyword>
<evidence type="ECO:0000313" key="3">
    <source>
        <dbReference type="Proteomes" id="UP001383192"/>
    </source>
</evidence>
<proteinExistence type="predicted"/>